<sequence>MLTKKCLPPPHEVTGGGGGGGGERGEGNGRVEGGGGGVGEIRERGRRGGGRGGGGEIGERGGGGRGGGGRGGGGGGGGGGSGDGGGGDISLIPSHGRSLGLGPEAGAANECQEGQNDDRHNGAEDDRGDCLITPIALFCAYVPWIAPATTIDRWSLVWPLYTDSEEEDEDRESDVILSTVQRAGIEMRRRLETALRSQGDKVTLKAPVSQLKRVKRNPLLSLERVRRRKRVSLNVHVIVPRGAAGLPAHRNDRRSQSLKRRLVEVEQVEVVTVGVGVWMGVGVGLGVVPQNVFLPRSRGQSPASESVPLEAMCCAPSRRRRLLNLPFSPLSLPPAMAPPTRTIEFAADILKPAWLWRRNSLRTSPLLTDDRADTSG</sequence>
<dbReference type="Proteomes" id="UP000265515">
    <property type="component" value="Unassembled WGS sequence"/>
</dbReference>
<dbReference type="Gramene" id="GBG70577">
    <property type="protein sequence ID" value="GBG70577"/>
    <property type="gene ID" value="CBR_g6704"/>
</dbReference>
<name>A0A388KKM1_CHABU</name>
<proteinExistence type="predicted"/>
<dbReference type="AlphaFoldDB" id="A0A388KKM1"/>
<organism evidence="2 3">
    <name type="scientific">Chara braunii</name>
    <name type="common">Braun's stonewort</name>
    <dbReference type="NCBI Taxonomy" id="69332"/>
    <lineage>
        <taxon>Eukaryota</taxon>
        <taxon>Viridiplantae</taxon>
        <taxon>Streptophyta</taxon>
        <taxon>Charophyceae</taxon>
        <taxon>Charales</taxon>
        <taxon>Characeae</taxon>
        <taxon>Chara</taxon>
    </lineage>
</organism>
<evidence type="ECO:0000313" key="3">
    <source>
        <dbReference type="Proteomes" id="UP000265515"/>
    </source>
</evidence>
<keyword evidence="3" id="KW-1185">Reference proteome</keyword>
<dbReference type="EMBL" id="BFEA01000133">
    <property type="protein sequence ID" value="GBG70577.1"/>
    <property type="molecule type" value="Genomic_DNA"/>
</dbReference>
<feature type="compositionally biased region" description="Gly residues" evidence="1">
    <location>
        <begin position="30"/>
        <end position="39"/>
    </location>
</feature>
<gene>
    <name evidence="2" type="ORF">CBR_g6704</name>
</gene>
<evidence type="ECO:0000313" key="2">
    <source>
        <dbReference type="EMBL" id="GBG70577.1"/>
    </source>
</evidence>
<protein>
    <submittedName>
        <fullName evidence="2">Uncharacterized protein</fullName>
    </submittedName>
</protein>
<reference evidence="2 3" key="1">
    <citation type="journal article" date="2018" name="Cell">
        <title>The Chara Genome: Secondary Complexity and Implications for Plant Terrestrialization.</title>
        <authorList>
            <person name="Nishiyama T."/>
            <person name="Sakayama H."/>
            <person name="Vries J.D."/>
            <person name="Buschmann H."/>
            <person name="Saint-Marcoux D."/>
            <person name="Ullrich K.K."/>
            <person name="Haas F.B."/>
            <person name="Vanderstraeten L."/>
            <person name="Becker D."/>
            <person name="Lang D."/>
            <person name="Vosolsobe S."/>
            <person name="Rombauts S."/>
            <person name="Wilhelmsson P.K.I."/>
            <person name="Janitza P."/>
            <person name="Kern R."/>
            <person name="Heyl A."/>
            <person name="Rumpler F."/>
            <person name="Villalobos L.I.A.C."/>
            <person name="Clay J.M."/>
            <person name="Skokan R."/>
            <person name="Toyoda A."/>
            <person name="Suzuki Y."/>
            <person name="Kagoshima H."/>
            <person name="Schijlen E."/>
            <person name="Tajeshwar N."/>
            <person name="Catarino B."/>
            <person name="Hetherington A.J."/>
            <person name="Saltykova A."/>
            <person name="Bonnot C."/>
            <person name="Breuninger H."/>
            <person name="Symeonidi A."/>
            <person name="Radhakrishnan G.V."/>
            <person name="Van Nieuwerburgh F."/>
            <person name="Deforce D."/>
            <person name="Chang C."/>
            <person name="Karol K.G."/>
            <person name="Hedrich R."/>
            <person name="Ulvskov P."/>
            <person name="Glockner G."/>
            <person name="Delwiche C.F."/>
            <person name="Petrasek J."/>
            <person name="Van de Peer Y."/>
            <person name="Friml J."/>
            <person name="Beilby M."/>
            <person name="Dolan L."/>
            <person name="Kohara Y."/>
            <person name="Sugano S."/>
            <person name="Fujiyama A."/>
            <person name="Delaux P.-M."/>
            <person name="Quint M."/>
            <person name="TheiBen G."/>
            <person name="Hagemann M."/>
            <person name="Harholt J."/>
            <person name="Dunand C."/>
            <person name="Zachgo S."/>
            <person name="Langdale J."/>
            <person name="Maumus F."/>
            <person name="Straeten D.V.D."/>
            <person name="Gould S.B."/>
            <person name="Rensing S.A."/>
        </authorList>
    </citation>
    <scope>NUCLEOTIDE SEQUENCE [LARGE SCALE GENOMIC DNA]</scope>
    <source>
        <strain evidence="2 3">S276</strain>
    </source>
</reference>
<feature type="compositionally biased region" description="Gly residues" evidence="1">
    <location>
        <begin position="50"/>
        <end position="88"/>
    </location>
</feature>
<accession>A0A388KKM1</accession>
<feature type="region of interest" description="Disordered" evidence="1">
    <location>
        <begin position="1"/>
        <end position="122"/>
    </location>
</feature>
<evidence type="ECO:0000256" key="1">
    <source>
        <dbReference type="SAM" id="MobiDB-lite"/>
    </source>
</evidence>
<comment type="caution">
    <text evidence="2">The sequence shown here is derived from an EMBL/GenBank/DDBJ whole genome shotgun (WGS) entry which is preliminary data.</text>
</comment>